<reference evidence="4" key="2">
    <citation type="submission" date="2015-01" db="EMBL/GenBank/DDBJ databases">
        <title>Evolutionary Origins and Diversification of the Mycorrhizal Mutualists.</title>
        <authorList>
            <consortium name="DOE Joint Genome Institute"/>
            <consortium name="Mycorrhizal Genomics Consortium"/>
            <person name="Kohler A."/>
            <person name="Kuo A."/>
            <person name="Nagy L.G."/>
            <person name="Floudas D."/>
            <person name="Copeland A."/>
            <person name="Barry K.W."/>
            <person name="Cichocki N."/>
            <person name="Veneault-Fourrey C."/>
            <person name="LaButti K."/>
            <person name="Lindquist E.A."/>
            <person name="Lipzen A."/>
            <person name="Lundell T."/>
            <person name="Morin E."/>
            <person name="Murat C."/>
            <person name="Riley R."/>
            <person name="Ohm R."/>
            <person name="Sun H."/>
            <person name="Tunlid A."/>
            <person name="Henrissat B."/>
            <person name="Grigoriev I.V."/>
            <person name="Hibbett D.S."/>
            <person name="Martin F."/>
        </authorList>
    </citation>
    <scope>NUCLEOTIDE SEQUENCE [LARGE SCALE GENOMIC DNA]</scope>
    <source>
        <strain evidence="3 4">Marx 270</strain>
    </source>
</reference>
<protein>
    <submittedName>
        <fullName evidence="2">Uncharacterized protein</fullName>
    </submittedName>
</protein>
<gene>
    <name evidence="2" type="ORF">M404DRAFT_384015</name>
    <name evidence="3" type="ORF">M404DRAFT_915728</name>
</gene>
<dbReference type="Proteomes" id="UP000054217">
    <property type="component" value="Unassembled WGS sequence"/>
</dbReference>
<proteinExistence type="predicted"/>
<organism evidence="2 4">
    <name type="scientific">Pisolithus tinctorius Marx 270</name>
    <dbReference type="NCBI Taxonomy" id="870435"/>
    <lineage>
        <taxon>Eukaryota</taxon>
        <taxon>Fungi</taxon>
        <taxon>Dikarya</taxon>
        <taxon>Basidiomycota</taxon>
        <taxon>Agaricomycotina</taxon>
        <taxon>Agaricomycetes</taxon>
        <taxon>Agaricomycetidae</taxon>
        <taxon>Boletales</taxon>
        <taxon>Sclerodermatineae</taxon>
        <taxon>Pisolithaceae</taxon>
        <taxon>Pisolithus</taxon>
    </lineage>
</organism>
<sequence>MYMFYTNEYLDRTKYTRRVYFRPVMTISVLVLTSGQFVQANVEIDLILYVPNVFT</sequence>
<evidence type="ECO:0000313" key="2">
    <source>
        <dbReference type="EMBL" id="KIN94439.1"/>
    </source>
</evidence>
<keyword evidence="1" id="KW-1133">Transmembrane helix</keyword>
<keyword evidence="4" id="KW-1185">Reference proteome</keyword>
<evidence type="ECO:0000256" key="1">
    <source>
        <dbReference type="SAM" id="Phobius"/>
    </source>
</evidence>
<dbReference type="AlphaFoldDB" id="A0A0C3MZZ7"/>
<accession>A0A0C3MZZ7</accession>
<keyword evidence="1" id="KW-0472">Membrane</keyword>
<feature type="transmembrane region" description="Helical" evidence="1">
    <location>
        <begin position="20"/>
        <end position="38"/>
    </location>
</feature>
<reference evidence="2 4" key="1">
    <citation type="submission" date="2014-04" db="EMBL/GenBank/DDBJ databases">
        <authorList>
            <consortium name="DOE Joint Genome Institute"/>
            <person name="Kuo A."/>
            <person name="Kohler A."/>
            <person name="Costa M.D."/>
            <person name="Nagy L.G."/>
            <person name="Floudas D."/>
            <person name="Copeland A."/>
            <person name="Barry K.W."/>
            <person name="Cichocki N."/>
            <person name="Veneault-Fourrey C."/>
            <person name="LaButti K."/>
            <person name="Lindquist E.A."/>
            <person name="Lipzen A."/>
            <person name="Lundell T."/>
            <person name="Morin E."/>
            <person name="Murat C."/>
            <person name="Sun H."/>
            <person name="Tunlid A."/>
            <person name="Henrissat B."/>
            <person name="Grigoriev I.V."/>
            <person name="Hibbett D.S."/>
            <person name="Martin F."/>
            <person name="Nordberg H.P."/>
            <person name="Cantor M.N."/>
            <person name="Hua S.X."/>
        </authorList>
    </citation>
    <scope>NUCLEOTIDE SEQUENCE [LARGE SCALE GENOMIC DNA]</scope>
    <source>
        <strain evidence="2 4">Marx 270</strain>
    </source>
</reference>
<evidence type="ECO:0000313" key="3">
    <source>
        <dbReference type="EMBL" id="KIN97159.1"/>
    </source>
</evidence>
<dbReference type="HOGENOM" id="CLU_3033344_0_0_1"/>
<evidence type="ECO:0000313" key="4">
    <source>
        <dbReference type="Proteomes" id="UP000054217"/>
    </source>
</evidence>
<dbReference type="EMBL" id="KN832033">
    <property type="protein sequence ID" value="KIN97159.1"/>
    <property type="molecule type" value="Genomic_DNA"/>
</dbReference>
<reference evidence="2" key="3">
    <citation type="submission" date="2015-02" db="EMBL/GenBank/DDBJ databases">
        <title>Evolutionary Origins and Diversification of the Mycorrhizal Mutualists.</title>
        <authorList>
            <consortium name="DOE Joint Genome Institute"/>
            <consortium name="Mycorrhizal Genomics Consortium"/>
            <person name="Kohler A."/>
            <person name="Kuo A."/>
            <person name="Nagy L.G."/>
            <person name="Floudas D."/>
            <person name="Copeland A."/>
            <person name="Barry K.W."/>
            <person name="Cichocki N."/>
            <person name="Veneault-Fourrey C."/>
            <person name="LaButti K."/>
            <person name="Lindquist E.A."/>
            <person name="Lipzen A."/>
            <person name="Lundell T."/>
            <person name="Morin E."/>
            <person name="Murat C."/>
            <person name="Riley R."/>
            <person name="Ohm R."/>
            <person name="Sun H."/>
            <person name="Tunlid A."/>
            <person name="Henrissat B."/>
            <person name="Grigoriev I.V."/>
            <person name="Hibbett D.S."/>
            <person name="Martin F."/>
        </authorList>
    </citation>
    <scope>NUCLEOTIDE SEQUENCE</scope>
    <source>
        <strain evidence="2 4">Marx 270</strain>
    </source>
</reference>
<dbReference type="EMBL" id="KN832098">
    <property type="protein sequence ID" value="KIN94439.1"/>
    <property type="molecule type" value="Genomic_DNA"/>
</dbReference>
<keyword evidence="1" id="KW-0812">Transmembrane</keyword>
<name>A0A0C3MZZ7_PISTI</name>